<dbReference type="EMBL" id="PDNA01000280">
    <property type="protein sequence ID" value="PGG98980.1"/>
    <property type="molecule type" value="Genomic_DNA"/>
</dbReference>
<organism evidence="1 2">
    <name type="scientific">Polytolypa hystricis (strain UAMH7299)</name>
    <dbReference type="NCBI Taxonomy" id="1447883"/>
    <lineage>
        <taxon>Eukaryota</taxon>
        <taxon>Fungi</taxon>
        <taxon>Dikarya</taxon>
        <taxon>Ascomycota</taxon>
        <taxon>Pezizomycotina</taxon>
        <taxon>Eurotiomycetes</taxon>
        <taxon>Eurotiomycetidae</taxon>
        <taxon>Onygenales</taxon>
        <taxon>Onygenales incertae sedis</taxon>
        <taxon>Polytolypa</taxon>
    </lineage>
</organism>
<dbReference type="AlphaFoldDB" id="A0A2B7WR57"/>
<evidence type="ECO:0000313" key="2">
    <source>
        <dbReference type="Proteomes" id="UP000224634"/>
    </source>
</evidence>
<name>A0A2B7WR57_POLH7</name>
<keyword evidence="2" id="KW-1185">Reference proteome</keyword>
<proteinExistence type="predicted"/>
<evidence type="ECO:0008006" key="3">
    <source>
        <dbReference type="Google" id="ProtNLM"/>
    </source>
</evidence>
<protein>
    <recommendedName>
        <fullName evidence="3">F-box domain-containing protein</fullName>
    </recommendedName>
</protein>
<sequence length="421" mass="49461">MDWLYSHVPAEIWLQIRSYLDIQSPKASQLRVLRQHMLDLCLVCRYFRLLFQPVLFREISFVDWTPILTAPVINRYRIHLLFRTILNNPVLGSYVEKIGIGEHLELFDYGKGSILRRYQIPDDNFDWLNASELEKACMELRSVLENRAPQMLDYWIDELKKGSVDILTALLLSRLKNLKTLKVILDLGRLPRLIPLMHLPSVQEISITRRSLVGNALKSDFIHDEFRHDGKLVDILLRAAPNIRNFELFSLHRRSEFSVPYFNPTELGRALRHHDHSRIEELSIKFYLPAENMVEVTERLAPIDCFKQWTGLKRLKIQLEILLGMPSTSLRLSEVLPPKLEELQIFCNALPMVRHVEPIWSELECLGQIRELAMARNRPAETYLRKVSIIWPHWSPGSREELHQLKKDSNVELCLYEYDKL</sequence>
<gene>
    <name evidence="1" type="ORF">AJ80_09435</name>
</gene>
<dbReference type="OrthoDB" id="3204049at2759"/>
<reference evidence="1 2" key="1">
    <citation type="submission" date="2017-10" db="EMBL/GenBank/DDBJ databases">
        <title>Comparative genomics in systemic dimorphic fungi from Ajellomycetaceae.</title>
        <authorList>
            <person name="Munoz J.F."/>
            <person name="Mcewen J.G."/>
            <person name="Clay O.K."/>
            <person name="Cuomo C.A."/>
        </authorList>
    </citation>
    <scope>NUCLEOTIDE SEQUENCE [LARGE SCALE GENOMIC DNA]</scope>
    <source>
        <strain evidence="1 2">UAMH7299</strain>
    </source>
</reference>
<accession>A0A2B7WR57</accession>
<dbReference type="Proteomes" id="UP000224634">
    <property type="component" value="Unassembled WGS sequence"/>
</dbReference>
<evidence type="ECO:0000313" key="1">
    <source>
        <dbReference type="EMBL" id="PGG98980.1"/>
    </source>
</evidence>
<comment type="caution">
    <text evidence="1">The sequence shown here is derived from an EMBL/GenBank/DDBJ whole genome shotgun (WGS) entry which is preliminary data.</text>
</comment>